<gene>
    <name evidence="2" type="ORF">EMPG_09836</name>
</gene>
<dbReference type="AlphaFoldDB" id="A0A0H1BHC7"/>
<comment type="caution">
    <text evidence="2">The sequence shown here is derived from an EMBL/GenBank/DDBJ whole genome shotgun (WGS) entry which is preliminary data.</text>
</comment>
<evidence type="ECO:0000313" key="3">
    <source>
        <dbReference type="Proteomes" id="UP000053573"/>
    </source>
</evidence>
<reference evidence="3" key="1">
    <citation type="journal article" date="2015" name="PLoS Genet.">
        <title>The dynamic genome and transcriptome of the human fungal pathogen Blastomyces and close relative Emmonsia.</title>
        <authorList>
            <person name="Munoz J.F."/>
            <person name="Gauthier G.M."/>
            <person name="Desjardins C.A."/>
            <person name="Gallo J.E."/>
            <person name="Holder J."/>
            <person name="Sullivan T.D."/>
            <person name="Marty A.J."/>
            <person name="Carmen J.C."/>
            <person name="Chen Z."/>
            <person name="Ding L."/>
            <person name="Gujja S."/>
            <person name="Magrini V."/>
            <person name="Misas E."/>
            <person name="Mitreva M."/>
            <person name="Priest M."/>
            <person name="Saif S."/>
            <person name="Whiston E.A."/>
            <person name="Young S."/>
            <person name="Zeng Q."/>
            <person name="Goldman W.E."/>
            <person name="Mardis E.R."/>
            <person name="Taylor J.W."/>
            <person name="McEwen J.G."/>
            <person name="Clay O.K."/>
            <person name="Klein B.S."/>
            <person name="Cuomo C.A."/>
        </authorList>
    </citation>
    <scope>NUCLEOTIDE SEQUENCE [LARGE SCALE GENOMIC DNA]</scope>
    <source>
        <strain evidence="3">UAMH 139</strain>
    </source>
</reference>
<proteinExistence type="predicted"/>
<accession>A0A0H1BHC7</accession>
<evidence type="ECO:0000256" key="1">
    <source>
        <dbReference type="SAM" id="MobiDB-lite"/>
    </source>
</evidence>
<evidence type="ECO:0000313" key="2">
    <source>
        <dbReference type="EMBL" id="KLJ10899.1"/>
    </source>
</evidence>
<feature type="region of interest" description="Disordered" evidence="1">
    <location>
        <begin position="36"/>
        <end position="71"/>
    </location>
</feature>
<dbReference type="EMBL" id="LDEV01001857">
    <property type="protein sequence ID" value="KLJ10899.1"/>
    <property type="molecule type" value="Genomic_DNA"/>
</dbReference>
<dbReference type="Proteomes" id="UP000053573">
    <property type="component" value="Unassembled WGS sequence"/>
</dbReference>
<keyword evidence="3" id="KW-1185">Reference proteome</keyword>
<name>A0A0H1BHC7_9EURO</name>
<organism evidence="2 3">
    <name type="scientific">Blastomyces silverae</name>
    <dbReference type="NCBI Taxonomy" id="2060906"/>
    <lineage>
        <taxon>Eukaryota</taxon>
        <taxon>Fungi</taxon>
        <taxon>Dikarya</taxon>
        <taxon>Ascomycota</taxon>
        <taxon>Pezizomycotina</taxon>
        <taxon>Eurotiomycetes</taxon>
        <taxon>Eurotiomycetidae</taxon>
        <taxon>Onygenales</taxon>
        <taxon>Ajellomycetaceae</taxon>
        <taxon>Blastomyces</taxon>
    </lineage>
</organism>
<protein>
    <submittedName>
        <fullName evidence="2">Uncharacterized protein</fullName>
    </submittedName>
</protein>
<sequence length="71" mass="7860">MRMKDTDCGATKRRGSKAAPFFCRNCTKVRGCHWRESSSVSNSSSGGGRAMERQEDVELEFGGWQRRAASG</sequence>